<protein>
    <recommendedName>
        <fullName evidence="6">FAD dependent oxidoreductase domain-containing protein</fullName>
    </recommendedName>
</protein>
<proteinExistence type="inferred from homology"/>
<dbReference type="STRING" id="765440.A0A0C3FNS8"/>
<keyword evidence="5" id="KW-0560">Oxidoreductase</keyword>
<dbReference type="AlphaFoldDB" id="A0A0C3FNS8"/>
<evidence type="ECO:0000256" key="1">
    <source>
        <dbReference type="ARBA" id="ARBA00001974"/>
    </source>
</evidence>
<dbReference type="OrthoDB" id="2219495at2759"/>
<dbReference type="Gene3D" id="3.30.9.10">
    <property type="entry name" value="D-Amino Acid Oxidase, subunit A, domain 2"/>
    <property type="match status" value="1"/>
</dbReference>
<dbReference type="GO" id="GO:0050031">
    <property type="term" value="F:L-pipecolate oxidase activity"/>
    <property type="evidence" value="ECO:0007669"/>
    <property type="project" value="TreeGrafter"/>
</dbReference>
<dbReference type="Pfam" id="PF01266">
    <property type="entry name" value="DAO"/>
    <property type="match status" value="1"/>
</dbReference>
<dbReference type="GO" id="GO:0004657">
    <property type="term" value="F:proline dehydrogenase activity"/>
    <property type="evidence" value="ECO:0007669"/>
    <property type="project" value="TreeGrafter"/>
</dbReference>
<sequence length="433" mass="46944">MVYGKDEAILIVGSGCFGISTAYHLLKRGFKNVTVVDRSDILPAPDAASTDINKVVRSSYSDNFYARLAQEAIQSWKTKEWGNTYQESGVLVLGSSSDASKGAYTNSSYENDIAIGSRVNVLKDGDAIRSVFPKGVKVASFQDSSGYLNFDGGWANAAQGIRLMTANVIAQGGNVISGKSVVKLLRQNHKTTGVQFADGTTFYASLVVLATGSWTASTFPDLDFRGKCFATGQSLATIQLTPQEADVYRNCPVVLDFGKQFYTLPPNEDNIIKFALHDSGVIHFPIPGKAISTPRTILSHPQDGLSIPKTKVRALREHLRGVYPDLAEKPFAATRLCWYTDSPDEDWVIGYYPSDPSLVIATGGSGHGYKFLPIIGCIVADAIEEKLDPSQAKRFAVDRDCTQLHSGRTSAPEELDVEGLCSLEDLLPDFNSS</sequence>
<dbReference type="EMBL" id="KN832999">
    <property type="protein sequence ID" value="KIM81419.1"/>
    <property type="molecule type" value="Genomic_DNA"/>
</dbReference>
<evidence type="ECO:0000256" key="3">
    <source>
        <dbReference type="ARBA" id="ARBA00022630"/>
    </source>
</evidence>
<keyword evidence="4" id="KW-0274">FAD</keyword>
<reference evidence="7 8" key="1">
    <citation type="submission" date="2014-04" db="EMBL/GenBank/DDBJ databases">
        <authorList>
            <consortium name="DOE Joint Genome Institute"/>
            <person name="Kuo A."/>
            <person name="Tarkka M."/>
            <person name="Buscot F."/>
            <person name="Kohler A."/>
            <person name="Nagy L.G."/>
            <person name="Floudas D."/>
            <person name="Copeland A."/>
            <person name="Barry K.W."/>
            <person name="Cichocki N."/>
            <person name="Veneault-Fourrey C."/>
            <person name="LaButti K."/>
            <person name="Lindquist E.A."/>
            <person name="Lipzen A."/>
            <person name="Lundell T."/>
            <person name="Morin E."/>
            <person name="Murat C."/>
            <person name="Sun H."/>
            <person name="Tunlid A."/>
            <person name="Henrissat B."/>
            <person name="Grigoriev I.V."/>
            <person name="Hibbett D.S."/>
            <person name="Martin F."/>
            <person name="Nordberg H.P."/>
            <person name="Cantor M.N."/>
            <person name="Hua S.X."/>
        </authorList>
    </citation>
    <scope>NUCLEOTIDE SEQUENCE [LARGE SCALE GENOMIC DNA]</scope>
    <source>
        <strain evidence="7 8">F 1598</strain>
    </source>
</reference>
<name>A0A0C3FNS8_PILCF</name>
<dbReference type="Proteomes" id="UP000054166">
    <property type="component" value="Unassembled WGS sequence"/>
</dbReference>
<accession>A0A0C3FNS8</accession>
<dbReference type="SUPFAM" id="SSF51905">
    <property type="entry name" value="FAD/NAD(P)-binding domain"/>
    <property type="match status" value="1"/>
</dbReference>
<gene>
    <name evidence="7" type="ORF">PILCRDRAFT_8774</name>
</gene>
<keyword evidence="8" id="KW-1185">Reference proteome</keyword>
<comment type="cofactor">
    <cofactor evidence="1">
        <name>FAD</name>
        <dbReference type="ChEBI" id="CHEBI:57692"/>
    </cofactor>
</comment>
<evidence type="ECO:0000256" key="5">
    <source>
        <dbReference type="ARBA" id="ARBA00023002"/>
    </source>
</evidence>
<dbReference type="Gene3D" id="3.50.50.60">
    <property type="entry name" value="FAD/NAD(P)-binding domain"/>
    <property type="match status" value="1"/>
</dbReference>
<dbReference type="GO" id="GO:0008115">
    <property type="term" value="F:sarcosine oxidase activity"/>
    <property type="evidence" value="ECO:0007669"/>
    <property type="project" value="TreeGrafter"/>
</dbReference>
<dbReference type="PANTHER" id="PTHR10961">
    <property type="entry name" value="PEROXISOMAL SARCOSINE OXIDASE"/>
    <property type="match status" value="1"/>
</dbReference>
<dbReference type="GO" id="GO:0050660">
    <property type="term" value="F:flavin adenine dinucleotide binding"/>
    <property type="evidence" value="ECO:0007669"/>
    <property type="project" value="InterPro"/>
</dbReference>
<reference evidence="8" key="2">
    <citation type="submission" date="2015-01" db="EMBL/GenBank/DDBJ databases">
        <title>Evolutionary Origins and Diversification of the Mycorrhizal Mutualists.</title>
        <authorList>
            <consortium name="DOE Joint Genome Institute"/>
            <consortium name="Mycorrhizal Genomics Consortium"/>
            <person name="Kohler A."/>
            <person name="Kuo A."/>
            <person name="Nagy L.G."/>
            <person name="Floudas D."/>
            <person name="Copeland A."/>
            <person name="Barry K.W."/>
            <person name="Cichocki N."/>
            <person name="Veneault-Fourrey C."/>
            <person name="LaButti K."/>
            <person name="Lindquist E.A."/>
            <person name="Lipzen A."/>
            <person name="Lundell T."/>
            <person name="Morin E."/>
            <person name="Murat C."/>
            <person name="Riley R."/>
            <person name="Ohm R."/>
            <person name="Sun H."/>
            <person name="Tunlid A."/>
            <person name="Henrissat B."/>
            <person name="Grigoriev I.V."/>
            <person name="Hibbett D.S."/>
            <person name="Martin F."/>
        </authorList>
    </citation>
    <scope>NUCLEOTIDE SEQUENCE [LARGE SCALE GENOMIC DNA]</scope>
    <source>
        <strain evidence="8">F 1598</strain>
    </source>
</reference>
<dbReference type="InterPro" id="IPR036188">
    <property type="entry name" value="FAD/NAD-bd_sf"/>
</dbReference>
<keyword evidence="3" id="KW-0285">Flavoprotein</keyword>
<dbReference type="InParanoid" id="A0A0C3FNS8"/>
<organism evidence="7 8">
    <name type="scientific">Piloderma croceum (strain F 1598)</name>
    <dbReference type="NCBI Taxonomy" id="765440"/>
    <lineage>
        <taxon>Eukaryota</taxon>
        <taxon>Fungi</taxon>
        <taxon>Dikarya</taxon>
        <taxon>Basidiomycota</taxon>
        <taxon>Agaricomycotina</taxon>
        <taxon>Agaricomycetes</taxon>
        <taxon>Agaricomycetidae</taxon>
        <taxon>Atheliales</taxon>
        <taxon>Atheliaceae</taxon>
        <taxon>Piloderma</taxon>
    </lineage>
</organism>
<evidence type="ECO:0000313" key="8">
    <source>
        <dbReference type="Proteomes" id="UP000054166"/>
    </source>
</evidence>
<evidence type="ECO:0000256" key="4">
    <source>
        <dbReference type="ARBA" id="ARBA00022827"/>
    </source>
</evidence>
<dbReference type="PANTHER" id="PTHR10961:SF46">
    <property type="entry name" value="PEROXISOMAL SARCOSINE OXIDASE"/>
    <property type="match status" value="1"/>
</dbReference>
<dbReference type="HOGENOM" id="CLU_007884_0_1_1"/>
<comment type="similarity">
    <text evidence="2">Belongs to the MSOX/MTOX family.</text>
</comment>
<dbReference type="FunCoup" id="A0A0C3FNS8">
    <property type="interactions" value="133"/>
</dbReference>
<evidence type="ECO:0000259" key="6">
    <source>
        <dbReference type="Pfam" id="PF01266"/>
    </source>
</evidence>
<evidence type="ECO:0000256" key="2">
    <source>
        <dbReference type="ARBA" id="ARBA00010989"/>
    </source>
</evidence>
<dbReference type="SUPFAM" id="SSF54373">
    <property type="entry name" value="FAD-linked reductases, C-terminal domain"/>
    <property type="match status" value="1"/>
</dbReference>
<dbReference type="InterPro" id="IPR006076">
    <property type="entry name" value="FAD-dep_OxRdtase"/>
</dbReference>
<feature type="domain" description="FAD dependent oxidoreductase" evidence="6">
    <location>
        <begin position="9"/>
        <end position="381"/>
    </location>
</feature>
<dbReference type="InterPro" id="IPR045170">
    <property type="entry name" value="MTOX"/>
</dbReference>
<evidence type="ECO:0000313" key="7">
    <source>
        <dbReference type="EMBL" id="KIM81419.1"/>
    </source>
</evidence>